<evidence type="ECO:0000256" key="11">
    <source>
        <dbReference type="ARBA" id="ARBA00049893"/>
    </source>
</evidence>
<dbReference type="InterPro" id="IPR011324">
    <property type="entry name" value="Cytotoxic_necrot_fac-like_cat"/>
</dbReference>
<reference evidence="12 13" key="1">
    <citation type="journal article" date="2009" name="Stand. Genomic Sci.">
        <title>Complete genome sequence of Kytococcus sedentarius type strain (541).</title>
        <authorList>
            <person name="Sims D."/>
            <person name="Brettin T."/>
            <person name="Detter J.C."/>
            <person name="Han C."/>
            <person name="Lapidus A."/>
            <person name="Copeland A."/>
            <person name="Glavina Del Rio T."/>
            <person name="Nolan M."/>
            <person name="Chen F."/>
            <person name="Lucas S."/>
            <person name="Tice H."/>
            <person name="Cheng J.F."/>
            <person name="Bruce D."/>
            <person name="Goodwin L."/>
            <person name="Pitluck S."/>
            <person name="Ovchinnikova G."/>
            <person name="Pati A."/>
            <person name="Ivanova N."/>
            <person name="Mavrommatis K."/>
            <person name="Chen A."/>
            <person name="Palaniappan K."/>
            <person name="D'haeseleer P."/>
            <person name="Chain P."/>
            <person name="Bristow J."/>
            <person name="Eisen J.A."/>
            <person name="Markowitz V."/>
            <person name="Hugenholtz P."/>
            <person name="Schneider S."/>
            <person name="Goker M."/>
            <person name="Pukall R."/>
            <person name="Kyrpides N.C."/>
            <person name="Klenk H.P."/>
        </authorList>
    </citation>
    <scope>NUCLEOTIDE SEQUENCE [LARGE SCALE GENOMIC DNA]</scope>
    <source>
        <strain evidence="13">ATCC 14392 / DSM 20547 / JCM 11482 / CCUG 33030 / NBRC 15357 / NCTC 11040 / CCM 314 / 541</strain>
    </source>
</reference>
<dbReference type="AlphaFoldDB" id="C7NIN0"/>
<comment type="catalytic activity">
    <reaction evidence="1">
        <text>inosine + phosphate = alpha-D-ribose 1-phosphate + hypoxanthine</text>
        <dbReference type="Rhea" id="RHEA:27646"/>
        <dbReference type="ChEBI" id="CHEBI:17368"/>
        <dbReference type="ChEBI" id="CHEBI:17596"/>
        <dbReference type="ChEBI" id="CHEBI:43474"/>
        <dbReference type="ChEBI" id="CHEBI:57720"/>
        <dbReference type="EC" id="2.4.2.1"/>
    </reaction>
    <physiologicalReaction direction="left-to-right" evidence="1">
        <dbReference type="Rhea" id="RHEA:27647"/>
    </physiologicalReaction>
</comment>
<name>C7NIN0_KYTSD</name>
<evidence type="ECO:0000256" key="7">
    <source>
        <dbReference type="ARBA" id="ARBA00022833"/>
    </source>
</evidence>
<dbReference type="PANTHER" id="PTHR30616">
    <property type="entry name" value="UNCHARACTERIZED PROTEIN YFIH"/>
    <property type="match status" value="1"/>
</dbReference>
<evidence type="ECO:0000256" key="1">
    <source>
        <dbReference type="ARBA" id="ARBA00000553"/>
    </source>
</evidence>
<sequence>MTPSGSTSHAPATPVWWQESLPPADDLWGVEWLFTRRAVDHFPGEGGMAGFNLGDHVGDDAGRVAAHRRALARGLGVGLDDLHWMNQVHGASVRVVDAESASHTPAGSHVLPESDGLVVDAAERHAAGLEPGAGLVVVADCTPTLLVDRERGLCAVVHAGRPGMLAGVVERTVQELRARGAQRLEAVVGPSVCSRCYEVPAETRDDAERREPVSVGRTSWGTPSIDVAAGVVEQLSRLGVSLREWVRGCTLEDEDLFSYRRDGSTGRLAGAVRLVPPTSGGLS</sequence>
<gene>
    <name evidence="12" type="ordered locus">Ksed_16530</name>
</gene>
<keyword evidence="5" id="KW-0479">Metal-binding</keyword>
<dbReference type="eggNOG" id="COG1496">
    <property type="taxonomic scope" value="Bacteria"/>
</dbReference>
<dbReference type="GO" id="GO:0017061">
    <property type="term" value="F:S-methyl-5-thioadenosine phosphorylase activity"/>
    <property type="evidence" value="ECO:0007669"/>
    <property type="project" value="UniProtKB-EC"/>
</dbReference>
<evidence type="ECO:0000256" key="3">
    <source>
        <dbReference type="ARBA" id="ARBA00007353"/>
    </source>
</evidence>
<keyword evidence="7" id="KW-0862">Zinc</keyword>
<comment type="function">
    <text evidence="2">Purine nucleoside enzyme that catalyzes the phosphorolysis of adenosine and inosine nucleosides, yielding D-ribose 1-phosphate and the respective free bases, adenine and hypoxanthine. Also catalyzes the phosphorolysis of S-methyl-5'-thioadenosine into adenine and S-methyl-5-thio-alpha-D-ribose 1-phosphate. Also has adenosine deaminase activity.</text>
</comment>
<organism evidence="12 13">
    <name type="scientific">Kytococcus sedentarius (strain ATCC 14392 / DSM 20547 / JCM 11482 / CCUG 33030 / NBRC 15357 / NCTC 11040 / CCM 314 / 541)</name>
    <name type="common">Micrococcus sedentarius</name>
    <dbReference type="NCBI Taxonomy" id="478801"/>
    <lineage>
        <taxon>Bacteria</taxon>
        <taxon>Bacillati</taxon>
        <taxon>Actinomycetota</taxon>
        <taxon>Actinomycetes</taxon>
        <taxon>Micrococcales</taxon>
        <taxon>Kytococcaceae</taxon>
        <taxon>Kytococcus</taxon>
    </lineage>
</organism>
<accession>C7NIN0</accession>
<keyword evidence="6" id="KW-0378">Hydrolase</keyword>
<keyword evidence="13" id="KW-1185">Reference proteome</keyword>
<dbReference type="HOGENOM" id="CLU_065784_3_1_11"/>
<evidence type="ECO:0000313" key="12">
    <source>
        <dbReference type="EMBL" id="ACV06668.1"/>
    </source>
</evidence>
<dbReference type="GO" id="GO:0005507">
    <property type="term" value="F:copper ion binding"/>
    <property type="evidence" value="ECO:0007669"/>
    <property type="project" value="TreeGrafter"/>
</dbReference>
<evidence type="ECO:0000313" key="13">
    <source>
        <dbReference type="Proteomes" id="UP000006666"/>
    </source>
</evidence>
<dbReference type="SUPFAM" id="SSF64438">
    <property type="entry name" value="CNF1/YfiH-like putative cysteine hydrolases"/>
    <property type="match status" value="1"/>
</dbReference>
<evidence type="ECO:0000256" key="6">
    <source>
        <dbReference type="ARBA" id="ARBA00022801"/>
    </source>
</evidence>
<dbReference type="RefSeq" id="WP_015779613.1">
    <property type="nucleotide sequence ID" value="NC_013169.1"/>
</dbReference>
<evidence type="ECO:0000256" key="4">
    <source>
        <dbReference type="ARBA" id="ARBA00022679"/>
    </source>
</evidence>
<dbReference type="PANTHER" id="PTHR30616:SF2">
    <property type="entry name" value="PURINE NUCLEOSIDE PHOSPHORYLASE LACC1"/>
    <property type="match status" value="1"/>
</dbReference>
<comment type="similarity">
    <text evidence="3">Belongs to the purine nucleoside phosphorylase YfiH/LACC1 family.</text>
</comment>
<proteinExistence type="inferred from homology"/>
<dbReference type="GO" id="GO:0016787">
    <property type="term" value="F:hydrolase activity"/>
    <property type="evidence" value="ECO:0007669"/>
    <property type="project" value="UniProtKB-KW"/>
</dbReference>
<comment type="catalytic activity">
    <reaction evidence="11">
        <text>S-methyl-5'-thioadenosine + phosphate = 5-(methylsulfanyl)-alpha-D-ribose 1-phosphate + adenine</text>
        <dbReference type="Rhea" id="RHEA:11852"/>
        <dbReference type="ChEBI" id="CHEBI:16708"/>
        <dbReference type="ChEBI" id="CHEBI:17509"/>
        <dbReference type="ChEBI" id="CHEBI:43474"/>
        <dbReference type="ChEBI" id="CHEBI:58533"/>
        <dbReference type="EC" id="2.4.2.28"/>
    </reaction>
    <physiologicalReaction direction="left-to-right" evidence="11">
        <dbReference type="Rhea" id="RHEA:11853"/>
    </physiologicalReaction>
</comment>
<comment type="catalytic activity">
    <reaction evidence="9">
        <text>adenosine + H2O + H(+) = inosine + NH4(+)</text>
        <dbReference type="Rhea" id="RHEA:24408"/>
        <dbReference type="ChEBI" id="CHEBI:15377"/>
        <dbReference type="ChEBI" id="CHEBI:15378"/>
        <dbReference type="ChEBI" id="CHEBI:16335"/>
        <dbReference type="ChEBI" id="CHEBI:17596"/>
        <dbReference type="ChEBI" id="CHEBI:28938"/>
        <dbReference type="EC" id="3.5.4.4"/>
    </reaction>
    <physiologicalReaction direction="left-to-right" evidence="9">
        <dbReference type="Rhea" id="RHEA:24409"/>
    </physiologicalReaction>
</comment>
<dbReference type="KEGG" id="kse:Ksed_16530"/>
<evidence type="ECO:0000256" key="10">
    <source>
        <dbReference type="ARBA" id="ARBA00048968"/>
    </source>
</evidence>
<protein>
    <submittedName>
        <fullName evidence="12">Uncharacterized conserved protein</fullName>
    </submittedName>
</protein>
<keyword evidence="4" id="KW-0808">Transferase</keyword>
<comment type="catalytic activity">
    <reaction evidence="10">
        <text>adenosine + phosphate = alpha-D-ribose 1-phosphate + adenine</text>
        <dbReference type="Rhea" id="RHEA:27642"/>
        <dbReference type="ChEBI" id="CHEBI:16335"/>
        <dbReference type="ChEBI" id="CHEBI:16708"/>
        <dbReference type="ChEBI" id="CHEBI:43474"/>
        <dbReference type="ChEBI" id="CHEBI:57720"/>
        <dbReference type="EC" id="2.4.2.1"/>
    </reaction>
    <physiologicalReaction direction="left-to-right" evidence="10">
        <dbReference type="Rhea" id="RHEA:27643"/>
    </physiologicalReaction>
</comment>
<dbReference type="EMBL" id="CP001686">
    <property type="protein sequence ID" value="ACV06668.1"/>
    <property type="molecule type" value="Genomic_DNA"/>
</dbReference>
<dbReference type="Gene3D" id="3.60.140.10">
    <property type="entry name" value="CNF1/YfiH-like putative cysteine hydrolases"/>
    <property type="match status" value="1"/>
</dbReference>
<dbReference type="InterPro" id="IPR003730">
    <property type="entry name" value="Cu_polyphenol_OxRdtase"/>
</dbReference>
<evidence type="ECO:0000256" key="5">
    <source>
        <dbReference type="ARBA" id="ARBA00022723"/>
    </source>
</evidence>
<evidence type="ECO:0000256" key="2">
    <source>
        <dbReference type="ARBA" id="ARBA00003215"/>
    </source>
</evidence>
<dbReference type="InterPro" id="IPR038371">
    <property type="entry name" value="Cu_polyphenol_OxRdtase_sf"/>
</dbReference>
<dbReference type="Pfam" id="PF02578">
    <property type="entry name" value="Cu-oxidase_4"/>
    <property type="match status" value="1"/>
</dbReference>
<keyword evidence="8" id="KW-0186">Copper</keyword>
<dbReference type="CDD" id="cd16833">
    <property type="entry name" value="YfiH"/>
    <property type="match status" value="1"/>
</dbReference>
<dbReference type="STRING" id="478801.Ksed_16530"/>
<dbReference type="Proteomes" id="UP000006666">
    <property type="component" value="Chromosome"/>
</dbReference>
<evidence type="ECO:0000256" key="8">
    <source>
        <dbReference type="ARBA" id="ARBA00023008"/>
    </source>
</evidence>
<evidence type="ECO:0000256" key="9">
    <source>
        <dbReference type="ARBA" id="ARBA00047989"/>
    </source>
</evidence>